<comment type="caution">
    <text evidence="2">The sequence shown here is derived from an EMBL/GenBank/DDBJ whole genome shotgun (WGS) entry which is preliminary data.</text>
</comment>
<gene>
    <name evidence="2" type="ORF">B0T19DRAFT_37102</name>
</gene>
<evidence type="ECO:0000313" key="2">
    <source>
        <dbReference type="EMBL" id="KAK3336373.1"/>
    </source>
</evidence>
<reference evidence="2" key="1">
    <citation type="journal article" date="2023" name="Mol. Phylogenet. Evol.">
        <title>Genome-scale phylogeny and comparative genomics of the fungal order Sordariales.</title>
        <authorList>
            <person name="Hensen N."/>
            <person name="Bonometti L."/>
            <person name="Westerberg I."/>
            <person name="Brannstrom I.O."/>
            <person name="Guillou S."/>
            <person name="Cros-Aarteil S."/>
            <person name="Calhoun S."/>
            <person name="Haridas S."/>
            <person name="Kuo A."/>
            <person name="Mondo S."/>
            <person name="Pangilinan J."/>
            <person name="Riley R."/>
            <person name="LaButti K."/>
            <person name="Andreopoulos B."/>
            <person name="Lipzen A."/>
            <person name="Chen C."/>
            <person name="Yan M."/>
            <person name="Daum C."/>
            <person name="Ng V."/>
            <person name="Clum A."/>
            <person name="Steindorff A."/>
            <person name="Ohm R.A."/>
            <person name="Martin F."/>
            <person name="Silar P."/>
            <person name="Natvig D.O."/>
            <person name="Lalanne C."/>
            <person name="Gautier V."/>
            <person name="Ament-Velasquez S.L."/>
            <person name="Kruys A."/>
            <person name="Hutchinson M.I."/>
            <person name="Powell A.J."/>
            <person name="Barry K."/>
            <person name="Miller A.N."/>
            <person name="Grigoriev I.V."/>
            <person name="Debuchy R."/>
            <person name="Gladieux P."/>
            <person name="Hiltunen Thoren M."/>
            <person name="Johannesson H."/>
        </authorList>
    </citation>
    <scope>NUCLEOTIDE SEQUENCE</scope>
    <source>
        <strain evidence="2">SMH4131-1</strain>
    </source>
</reference>
<accession>A0AAE0J3Q7</accession>
<dbReference type="Proteomes" id="UP001286456">
    <property type="component" value="Unassembled WGS sequence"/>
</dbReference>
<name>A0AAE0J3Q7_9PEZI</name>
<protein>
    <submittedName>
        <fullName evidence="2">Uncharacterized protein</fullName>
    </submittedName>
</protein>
<reference evidence="2" key="2">
    <citation type="submission" date="2023-06" db="EMBL/GenBank/DDBJ databases">
        <authorList>
            <consortium name="Lawrence Berkeley National Laboratory"/>
            <person name="Haridas S."/>
            <person name="Hensen N."/>
            <person name="Bonometti L."/>
            <person name="Westerberg I."/>
            <person name="Brannstrom I.O."/>
            <person name="Guillou S."/>
            <person name="Cros-Aarteil S."/>
            <person name="Calhoun S."/>
            <person name="Kuo A."/>
            <person name="Mondo S."/>
            <person name="Pangilinan J."/>
            <person name="Riley R."/>
            <person name="Labutti K."/>
            <person name="Andreopoulos B."/>
            <person name="Lipzen A."/>
            <person name="Chen C."/>
            <person name="Yanf M."/>
            <person name="Daum C."/>
            <person name="Ng V."/>
            <person name="Clum A."/>
            <person name="Steindorff A."/>
            <person name="Ohm R."/>
            <person name="Martin F."/>
            <person name="Silar P."/>
            <person name="Natvig D."/>
            <person name="Lalanne C."/>
            <person name="Gautier V."/>
            <person name="Ament-Velasquez S.L."/>
            <person name="Kruys A."/>
            <person name="Hutchinson M.I."/>
            <person name="Powell A.J."/>
            <person name="Barry K."/>
            <person name="Miller A.N."/>
            <person name="Grigoriev I.V."/>
            <person name="Debuchy R."/>
            <person name="Gladieux P."/>
            <person name="Thoren M.H."/>
            <person name="Johannesson H."/>
        </authorList>
    </citation>
    <scope>NUCLEOTIDE SEQUENCE</scope>
    <source>
        <strain evidence="2">SMH4131-1</strain>
    </source>
</reference>
<evidence type="ECO:0000313" key="3">
    <source>
        <dbReference type="Proteomes" id="UP001286456"/>
    </source>
</evidence>
<proteinExistence type="predicted"/>
<feature type="region of interest" description="Disordered" evidence="1">
    <location>
        <begin position="38"/>
        <end position="62"/>
    </location>
</feature>
<keyword evidence="3" id="KW-1185">Reference proteome</keyword>
<sequence length="203" mass="21875">MKGIPACQPPPIDMLGGACFWISNAAAEPPFRICTPLQLRRAPPKPSPSRGKPNNKHEGSSPPRICSELSCAFTHLVQPAAITAKGANYTAHNQGNTVVFKPWSKSTLSQLPITKSCMSSQIRLSWIDRVPSSSASSFMPLAFSSLSLSPKLGCSYHDLVASSTLLETPSAALHPEGQMRPNQSCLVCSRTAVCRPNRHAQPW</sequence>
<evidence type="ECO:0000256" key="1">
    <source>
        <dbReference type="SAM" id="MobiDB-lite"/>
    </source>
</evidence>
<organism evidence="2 3">
    <name type="scientific">Cercophora scortea</name>
    <dbReference type="NCBI Taxonomy" id="314031"/>
    <lineage>
        <taxon>Eukaryota</taxon>
        <taxon>Fungi</taxon>
        <taxon>Dikarya</taxon>
        <taxon>Ascomycota</taxon>
        <taxon>Pezizomycotina</taxon>
        <taxon>Sordariomycetes</taxon>
        <taxon>Sordariomycetidae</taxon>
        <taxon>Sordariales</taxon>
        <taxon>Lasiosphaeriaceae</taxon>
        <taxon>Cercophora</taxon>
    </lineage>
</organism>
<dbReference type="EMBL" id="JAUEPO010000001">
    <property type="protein sequence ID" value="KAK3336373.1"/>
    <property type="molecule type" value="Genomic_DNA"/>
</dbReference>
<dbReference type="AlphaFoldDB" id="A0AAE0J3Q7"/>